<protein>
    <recommendedName>
        <fullName evidence="4">F-box domain-containing protein</fullName>
    </recommendedName>
</protein>
<feature type="region of interest" description="Disordered" evidence="1">
    <location>
        <begin position="15"/>
        <end position="39"/>
    </location>
</feature>
<keyword evidence="3" id="KW-1185">Reference proteome</keyword>
<dbReference type="Proteomes" id="UP000800035">
    <property type="component" value="Unassembled WGS sequence"/>
</dbReference>
<feature type="region of interest" description="Disordered" evidence="1">
    <location>
        <begin position="245"/>
        <end position="266"/>
    </location>
</feature>
<proteinExistence type="predicted"/>
<feature type="compositionally biased region" description="Low complexity" evidence="1">
    <location>
        <begin position="20"/>
        <end position="39"/>
    </location>
</feature>
<name>A0A6A5T5N7_9PLEO</name>
<organism evidence="2 3">
    <name type="scientific">Byssothecium circinans</name>
    <dbReference type="NCBI Taxonomy" id="147558"/>
    <lineage>
        <taxon>Eukaryota</taxon>
        <taxon>Fungi</taxon>
        <taxon>Dikarya</taxon>
        <taxon>Ascomycota</taxon>
        <taxon>Pezizomycotina</taxon>
        <taxon>Dothideomycetes</taxon>
        <taxon>Pleosporomycetidae</taxon>
        <taxon>Pleosporales</taxon>
        <taxon>Massarineae</taxon>
        <taxon>Massarinaceae</taxon>
        <taxon>Byssothecium</taxon>
    </lineage>
</organism>
<evidence type="ECO:0000256" key="1">
    <source>
        <dbReference type="SAM" id="MobiDB-lite"/>
    </source>
</evidence>
<evidence type="ECO:0008006" key="4">
    <source>
        <dbReference type="Google" id="ProtNLM"/>
    </source>
</evidence>
<dbReference type="AlphaFoldDB" id="A0A6A5T5N7"/>
<evidence type="ECO:0000313" key="3">
    <source>
        <dbReference type="Proteomes" id="UP000800035"/>
    </source>
</evidence>
<dbReference type="OrthoDB" id="3788568at2759"/>
<reference evidence="2" key="1">
    <citation type="journal article" date="2020" name="Stud. Mycol.">
        <title>101 Dothideomycetes genomes: a test case for predicting lifestyles and emergence of pathogens.</title>
        <authorList>
            <person name="Haridas S."/>
            <person name="Albert R."/>
            <person name="Binder M."/>
            <person name="Bloem J."/>
            <person name="Labutti K."/>
            <person name="Salamov A."/>
            <person name="Andreopoulos B."/>
            <person name="Baker S."/>
            <person name="Barry K."/>
            <person name="Bills G."/>
            <person name="Bluhm B."/>
            <person name="Cannon C."/>
            <person name="Castanera R."/>
            <person name="Culley D."/>
            <person name="Daum C."/>
            <person name="Ezra D."/>
            <person name="Gonzalez J."/>
            <person name="Henrissat B."/>
            <person name="Kuo A."/>
            <person name="Liang C."/>
            <person name="Lipzen A."/>
            <person name="Lutzoni F."/>
            <person name="Magnuson J."/>
            <person name="Mondo S."/>
            <person name="Nolan M."/>
            <person name="Ohm R."/>
            <person name="Pangilinan J."/>
            <person name="Park H.-J."/>
            <person name="Ramirez L."/>
            <person name="Alfaro M."/>
            <person name="Sun H."/>
            <person name="Tritt A."/>
            <person name="Yoshinaga Y."/>
            <person name="Zwiers L.-H."/>
            <person name="Turgeon B."/>
            <person name="Goodwin S."/>
            <person name="Spatafora J."/>
            <person name="Crous P."/>
            <person name="Grigoriev I."/>
        </authorList>
    </citation>
    <scope>NUCLEOTIDE SEQUENCE</scope>
    <source>
        <strain evidence="2">CBS 675.92</strain>
    </source>
</reference>
<gene>
    <name evidence="2" type="ORF">CC80DRAFT_556495</name>
</gene>
<accession>A0A6A5T5N7</accession>
<evidence type="ECO:0000313" key="2">
    <source>
        <dbReference type="EMBL" id="KAF1948265.1"/>
    </source>
</evidence>
<dbReference type="EMBL" id="ML977066">
    <property type="protein sequence ID" value="KAF1948265.1"/>
    <property type="molecule type" value="Genomic_DNA"/>
</dbReference>
<sequence>MTLLTAFSGLRLEMLPQPNTHNHPATSAAPAAPETNNTNLSSIVAQPNSRLLSLPPELRLEIYEYMNLSPEAPDHLQWLGGYFTCRQLQSEIRDHLKPEESLEVYTNLTCPWHQDIPVVILPAPSFEQFGLVQELTVRIPIPRISSTFCCSRVLITLYALYLNNLNVVFTGDIKHRLPYGDLKSVKSEFFLDAVERGLVNCKAVTFTLDFLANIEDGRVKTVKLENELKKSRVVYSLVITQDKKDQQSERTYSSASRFKPMAIDSD</sequence>